<dbReference type="Proteomes" id="UP001596472">
    <property type="component" value="Unassembled WGS sequence"/>
</dbReference>
<evidence type="ECO:0000313" key="2">
    <source>
        <dbReference type="Proteomes" id="UP001596472"/>
    </source>
</evidence>
<dbReference type="RefSeq" id="WP_379711777.1">
    <property type="nucleotide sequence ID" value="NZ_JBHTBS010000004.1"/>
</dbReference>
<evidence type="ECO:0008006" key="3">
    <source>
        <dbReference type="Google" id="ProtNLM"/>
    </source>
</evidence>
<name>A0ABW2L846_9BACT</name>
<proteinExistence type="predicted"/>
<accession>A0ABW2L846</accession>
<organism evidence="1 2">
    <name type="scientific">Haloferula chungangensis</name>
    <dbReference type="NCBI Taxonomy" id="1048331"/>
    <lineage>
        <taxon>Bacteria</taxon>
        <taxon>Pseudomonadati</taxon>
        <taxon>Verrucomicrobiota</taxon>
        <taxon>Verrucomicrobiia</taxon>
        <taxon>Verrucomicrobiales</taxon>
        <taxon>Verrucomicrobiaceae</taxon>
        <taxon>Haloferula</taxon>
    </lineage>
</organism>
<keyword evidence="2" id="KW-1185">Reference proteome</keyword>
<evidence type="ECO:0000313" key="1">
    <source>
        <dbReference type="EMBL" id="MFC7337468.1"/>
    </source>
</evidence>
<protein>
    <recommendedName>
        <fullName evidence="3">CBM6 domain-containing protein</fullName>
    </recommendedName>
</protein>
<comment type="caution">
    <text evidence="1">The sequence shown here is derived from an EMBL/GenBank/DDBJ whole genome shotgun (WGS) entry which is preliminary data.</text>
</comment>
<sequence length="304" mass="33361">MNNRNFACAAVFFIAGAAAEVPDESQLLADPFANLDELPVVADYSVEVDRTRGAFSLDEGDGIYTEGAHFAKWDWRLEAPRPGSYHVGLIYHSIHPSLGVQLRIGDEVMVKTRVPSKNLSRNPDALKLGKIKLSDTGDQSVIMLTGDLSNIPSCQVKSLEFGPAPESEVPEQSVDGVVLLEAKSATTYSENMRYGSGAEGERLGFWTSEEDWAEWIFTLSSPGEFEVSVFYRCGKENSGNKVKLLANEQVLEFSTADTGGTWQELKLGKVKLEITGENKIALLPEPMKTEAVMELQKIVVSPLR</sequence>
<dbReference type="EMBL" id="JBHTBS010000004">
    <property type="protein sequence ID" value="MFC7337468.1"/>
    <property type="molecule type" value="Genomic_DNA"/>
</dbReference>
<gene>
    <name evidence="1" type="ORF">ACFQY0_09800</name>
</gene>
<dbReference type="Gene3D" id="2.60.120.260">
    <property type="entry name" value="Galactose-binding domain-like"/>
    <property type="match status" value="1"/>
</dbReference>
<reference evidence="2" key="1">
    <citation type="journal article" date="2019" name="Int. J. Syst. Evol. Microbiol.">
        <title>The Global Catalogue of Microorganisms (GCM) 10K type strain sequencing project: providing services to taxonomists for standard genome sequencing and annotation.</title>
        <authorList>
            <consortium name="The Broad Institute Genomics Platform"/>
            <consortium name="The Broad Institute Genome Sequencing Center for Infectious Disease"/>
            <person name="Wu L."/>
            <person name="Ma J."/>
        </authorList>
    </citation>
    <scope>NUCLEOTIDE SEQUENCE [LARGE SCALE GENOMIC DNA]</scope>
    <source>
        <strain evidence="2">CGMCC 4.1467</strain>
    </source>
</reference>